<dbReference type="Proteomes" id="UP000325723">
    <property type="component" value="Unassembled WGS sequence"/>
</dbReference>
<name>A0A8H2RGN9_PSEFL</name>
<keyword evidence="1" id="KW-1133">Transmembrane helix</keyword>
<evidence type="ECO:0000313" key="3">
    <source>
        <dbReference type="Proteomes" id="UP000325723"/>
    </source>
</evidence>
<organism evidence="2 3">
    <name type="scientific">Pseudomonas fluorescens</name>
    <dbReference type="NCBI Taxonomy" id="294"/>
    <lineage>
        <taxon>Bacteria</taxon>
        <taxon>Pseudomonadati</taxon>
        <taxon>Pseudomonadota</taxon>
        <taxon>Gammaproteobacteria</taxon>
        <taxon>Pseudomonadales</taxon>
        <taxon>Pseudomonadaceae</taxon>
        <taxon>Pseudomonas</taxon>
    </lineage>
</organism>
<evidence type="ECO:0000256" key="1">
    <source>
        <dbReference type="SAM" id="Phobius"/>
    </source>
</evidence>
<proteinExistence type="predicted"/>
<gene>
    <name evidence="2" type="ORF">PS900_01402</name>
</gene>
<reference evidence="2 3" key="1">
    <citation type="submission" date="2019-09" db="EMBL/GenBank/DDBJ databases">
        <authorList>
            <person name="Chandra G."/>
            <person name="Truman W A."/>
        </authorList>
    </citation>
    <scope>NUCLEOTIDE SEQUENCE [LARGE SCALE GENOMIC DNA]</scope>
    <source>
        <strain evidence="2">PS900</strain>
    </source>
</reference>
<dbReference type="EMBL" id="CABVIE010000003">
    <property type="protein sequence ID" value="VVO72806.1"/>
    <property type="molecule type" value="Genomic_DNA"/>
</dbReference>
<sequence>MQQHIINDITRTILVAPCVAGIRLDYSLGEELPLFGPPLDEPLTYGVGYNSGRRRKVMGMPYFKTGKGTPYTAWHNMMRRAYGPKKAAAYEDCSVCRKWHDYQEFAAWYSMQPYAFETDAELDKDILDSLNSVYSPEHCSVVPKLINQIFRDTRSRRGILPIGVSVAPGGVGFVSVLSMFGKPAVLGKFHDITEAFRAYQSAHQAYCNQLADSYESKLDVRVITRLRTCSRHIRD</sequence>
<keyword evidence="1" id="KW-0472">Membrane</keyword>
<protein>
    <submittedName>
        <fullName evidence="2">Uncharacterized protein</fullName>
    </submittedName>
</protein>
<keyword evidence="1" id="KW-0812">Transmembrane</keyword>
<accession>A0A8H2RGN9</accession>
<comment type="caution">
    <text evidence="2">The sequence shown here is derived from an EMBL/GenBank/DDBJ whole genome shotgun (WGS) entry which is preliminary data.</text>
</comment>
<dbReference type="RefSeq" id="WP_150757391.1">
    <property type="nucleotide sequence ID" value="NZ_CABVIE010000003.1"/>
</dbReference>
<evidence type="ECO:0000313" key="2">
    <source>
        <dbReference type="EMBL" id="VVO72806.1"/>
    </source>
</evidence>
<feature type="transmembrane region" description="Helical" evidence="1">
    <location>
        <begin position="159"/>
        <end position="180"/>
    </location>
</feature>
<dbReference type="AlphaFoldDB" id="A0A8H2RGN9"/>